<name>A0ACB9L5Z7_9MYRT</name>
<organism evidence="1 2">
    <name type="scientific">Melastoma candidum</name>
    <dbReference type="NCBI Taxonomy" id="119954"/>
    <lineage>
        <taxon>Eukaryota</taxon>
        <taxon>Viridiplantae</taxon>
        <taxon>Streptophyta</taxon>
        <taxon>Embryophyta</taxon>
        <taxon>Tracheophyta</taxon>
        <taxon>Spermatophyta</taxon>
        <taxon>Magnoliopsida</taxon>
        <taxon>eudicotyledons</taxon>
        <taxon>Gunneridae</taxon>
        <taxon>Pentapetalae</taxon>
        <taxon>rosids</taxon>
        <taxon>malvids</taxon>
        <taxon>Myrtales</taxon>
        <taxon>Melastomataceae</taxon>
        <taxon>Melastomatoideae</taxon>
        <taxon>Melastomateae</taxon>
        <taxon>Melastoma</taxon>
    </lineage>
</organism>
<evidence type="ECO:0000313" key="2">
    <source>
        <dbReference type="Proteomes" id="UP001057402"/>
    </source>
</evidence>
<protein>
    <submittedName>
        <fullName evidence="1">Uncharacterized protein</fullName>
    </submittedName>
</protein>
<comment type="caution">
    <text evidence="1">The sequence shown here is derived from an EMBL/GenBank/DDBJ whole genome shotgun (WGS) entry which is preliminary data.</text>
</comment>
<gene>
    <name evidence="1" type="ORF">MLD38_040314</name>
</gene>
<keyword evidence="2" id="KW-1185">Reference proteome</keyword>
<dbReference type="Proteomes" id="UP001057402">
    <property type="component" value="Chromosome 12"/>
</dbReference>
<dbReference type="EMBL" id="CM042891">
    <property type="protein sequence ID" value="KAI4304853.1"/>
    <property type="molecule type" value="Genomic_DNA"/>
</dbReference>
<proteinExistence type="predicted"/>
<sequence>MWTNVFKIADFHQLSWFQFLPIESDLNPLPDRSVKLETNDTASHAVLSAHLLLQKKGFISAWTNSFVGPWDPSQGLYNPDEKIKLWLFLPGRHSSIVENAQQATSRLRVVSSGIWLAPGDSEEVAAALSLALRNCIERALSELSYMRYGDVFTKHNPFHSEEIYRRGQPTVEFVFAATEEAIFVHVVVSAKYVRALTSEDLEKVVKTSCGDSAYKYPVIVPPNGMCGKLVGCSPSDVVKQVYFSGSSKSKAPNGAIGLPSHALQNHGCHLRGQSCYAEVTVGCPALQISRAAPTSVHTAQSLPKSHADIPTAGGVDKKNSQEMLAYEKTFIYPSETVIVPILQSSITRSSLKRLWLQNWLGPSLSGSSFFMHYAPLLESVEESNKFRGQNSNYSSSNSNSSSLSSLSSGSSGSDYKMSSRGDLEADADSLICRQPGSVDHLENDRLKMGGKRPRAGMTDLYGQGGADANEQMGSQWDWDDDDRGEVMDIQTLLSDFGDFGYFFESEALPFGEPPGTAESQTLMFSGSDMVVSGSPIGVIDNSDQMILPVVFPSFESFNPPPPVNEDSVSKDQDLPSTAPVDVPITQQSLNGDFDHIIKAEAALTFSQDYVAVETPTSVMCSSVFKTPYFPKSRVVDGANSSTNNYTYGPSPPSSPHCETSDDKTGASVTSKACHRGKGDPQSKSYYRLVEGTGVKAEKLVKSINSNTVAPMDIALSVSNVGSTSTKSTQREASESTLGPERLLFPMKTLFATEVECVMFQSFMCKIRYKLLSSSMAAPSGFSRVGGSIAFNHLSGCQSTDNISSIFEVKKKESLPVRIAGDYDGVLDGQPNAQVCVWRSVGVPKPPKPPTNPSIEAPLSSFGEEGGLSYGQRQPLQELLGGLQFLVQQATSFVDLTLDSECGDGPYGVLALEEQWRRGFSCGPSVVHAGCGGTLASCHSLDVAGLELLDPLSADVHVPTVFGLLQGDVKSALKAAFSKLEGPLSLTDWCKGRSQLGDIGTMGDGYSAESSVGECRDPSGMMTLSGGDPLSPSPSTSNLKVEDSSQRRSSQDSFSESDMQLSTRLKPTLYLLPLPAILVGYQDDWLKTSASSLQIWEKAPLEPYGQSKPINYYVVCPDIHPLTSAAADFFQQLGTVYEACKLGTHVPLPVGNQMEVDTGKWFTSGFVLHDCPQSMKMDGSNASLVGSISDYFLSLSNGWDLTSYLKSLSKALKSLKLGPFSANQKEGTSTSSTVIYVVCPFPEPNAVLKTVVESSISLGSLVVPAEKRTLLFNQVGKALSSSAAVDEAAVTNVPVLTGFSVGKVVLQVVTVDAIFRVNSPALSELTILKETAFTVYNKARRISRGSSDVNSMSMSGRSQLLMSQMNSSISSMWKGEIDGGLRNAAWDNSWQMRSGGLSSDTGRLGDFFFQEEARFMFEPLFILAEPGSPCHGVSPSFSGTATESSKVQTDDGGGSFLLNSSSAGSLDSGFTSQTDASDSDSFASRHQKLPPVHCCYGWTEDWAWLVCIWTDARGELLDTHIYPFGGISSRQDTKGLQCLFAQVLLQGCQILQICSDNGLIKPRDFVVTRIGSFHELEYLEWQKAITEMKSWPLQLRRSAHGGLLASTNGASLQQDMIHDRALPSSPSTLYSPHSKPSNYMKGGLGQVAVRKQMVGGQVVDGPRGLLQWVQSISFVAVSVDHSLHLVTQADFSSPGGPQGGSGTGSSSFVEGFTPVKSLGSSSASFLLIPSPSMRFLPSNPLQLPTCLTAESPPLAHLLHSKGSALPLSTAFVVSKAAPTMRKDFRGNTKEEWPSILSIGLIDYYGGAIGSQEKLSRGVTKQQGGRSTSSDVKDIEVEAHIILESIAAELQALSWMTISPAFQDRRTALPFHCDMVLRLRRLLHFAEKDLSCQPETIRGA</sequence>
<reference evidence="2" key="1">
    <citation type="journal article" date="2023" name="Front. Plant Sci.">
        <title>Chromosomal-level genome assembly of Melastoma candidum provides insights into trichome evolution.</title>
        <authorList>
            <person name="Zhong Y."/>
            <person name="Wu W."/>
            <person name="Sun C."/>
            <person name="Zou P."/>
            <person name="Liu Y."/>
            <person name="Dai S."/>
            <person name="Zhou R."/>
        </authorList>
    </citation>
    <scope>NUCLEOTIDE SEQUENCE [LARGE SCALE GENOMIC DNA]</scope>
</reference>
<evidence type="ECO:0000313" key="1">
    <source>
        <dbReference type="EMBL" id="KAI4304853.1"/>
    </source>
</evidence>
<accession>A0ACB9L5Z7</accession>